<dbReference type="InterPro" id="IPR001304">
    <property type="entry name" value="C-type_lectin-like"/>
</dbReference>
<dbReference type="SUPFAM" id="SSF56436">
    <property type="entry name" value="C-type lectin-like"/>
    <property type="match status" value="1"/>
</dbReference>
<feature type="region of interest" description="Disordered" evidence="1">
    <location>
        <begin position="734"/>
        <end position="775"/>
    </location>
</feature>
<dbReference type="Pfam" id="PF00059">
    <property type="entry name" value="Lectin_C"/>
    <property type="match status" value="1"/>
</dbReference>
<evidence type="ECO:0000259" key="2">
    <source>
        <dbReference type="PROSITE" id="PS50041"/>
    </source>
</evidence>
<feature type="domain" description="C-type lectin" evidence="2">
    <location>
        <begin position="43"/>
        <end position="146"/>
    </location>
</feature>
<feature type="compositionally biased region" description="Polar residues" evidence="1">
    <location>
        <begin position="409"/>
        <end position="422"/>
    </location>
</feature>
<evidence type="ECO:0000256" key="1">
    <source>
        <dbReference type="SAM" id="MobiDB-lite"/>
    </source>
</evidence>
<dbReference type="Proteomes" id="UP000019118">
    <property type="component" value="Unassembled WGS sequence"/>
</dbReference>
<dbReference type="PANTHER" id="PTHR45784">
    <property type="entry name" value="C-TYPE LECTIN DOMAIN FAMILY 20 MEMBER A-RELATED"/>
    <property type="match status" value="1"/>
</dbReference>
<feature type="compositionally biased region" description="Polar residues" evidence="1">
    <location>
        <begin position="373"/>
        <end position="385"/>
    </location>
</feature>
<dbReference type="InterPro" id="IPR016187">
    <property type="entry name" value="CTDL_fold"/>
</dbReference>
<feature type="region of interest" description="Disordered" evidence="1">
    <location>
        <begin position="269"/>
        <end position="298"/>
    </location>
</feature>
<dbReference type="PANTHER" id="PTHR45784:SF5">
    <property type="entry name" value="C-TYPE LECTIN DOMAIN FAMILY 20 MEMBER A-RELATED"/>
    <property type="match status" value="1"/>
</dbReference>
<feature type="compositionally biased region" description="Polar residues" evidence="1">
    <location>
        <begin position="284"/>
        <end position="298"/>
    </location>
</feature>
<organism evidence="3 4">
    <name type="scientific">Dendroctonus ponderosae</name>
    <name type="common">Mountain pine beetle</name>
    <dbReference type="NCBI Taxonomy" id="77166"/>
    <lineage>
        <taxon>Eukaryota</taxon>
        <taxon>Metazoa</taxon>
        <taxon>Ecdysozoa</taxon>
        <taxon>Arthropoda</taxon>
        <taxon>Hexapoda</taxon>
        <taxon>Insecta</taxon>
        <taxon>Pterygota</taxon>
        <taxon>Neoptera</taxon>
        <taxon>Endopterygota</taxon>
        <taxon>Coleoptera</taxon>
        <taxon>Polyphaga</taxon>
        <taxon>Cucujiformia</taxon>
        <taxon>Curculionidae</taxon>
        <taxon>Scolytinae</taxon>
        <taxon>Dendroctonus</taxon>
    </lineage>
</organism>
<proteinExistence type="predicted"/>
<name>A0AAR5PFM1_DENPD</name>
<dbReference type="AlphaFoldDB" id="A0AAR5PFM1"/>
<dbReference type="InterPro" id="IPR016186">
    <property type="entry name" value="C-type_lectin-like/link_sf"/>
</dbReference>
<dbReference type="Gene3D" id="3.10.100.10">
    <property type="entry name" value="Mannose-Binding Protein A, subunit A"/>
    <property type="match status" value="1"/>
</dbReference>
<evidence type="ECO:0000313" key="4">
    <source>
        <dbReference type="Proteomes" id="UP000019118"/>
    </source>
</evidence>
<feature type="region of interest" description="Disordered" evidence="1">
    <location>
        <begin position="373"/>
        <end position="422"/>
    </location>
</feature>
<evidence type="ECO:0000313" key="3">
    <source>
        <dbReference type="EnsemblMetazoa" id="XP_019759849.1"/>
    </source>
</evidence>
<reference evidence="4" key="1">
    <citation type="journal article" date="2013" name="Genome Biol.">
        <title>Draft genome of the mountain pine beetle, Dendroctonus ponderosae Hopkins, a major forest pest.</title>
        <authorList>
            <person name="Keeling C.I."/>
            <person name="Yuen M.M."/>
            <person name="Liao N.Y."/>
            <person name="Docking T.R."/>
            <person name="Chan S.K."/>
            <person name="Taylor G.A."/>
            <person name="Palmquist D.L."/>
            <person name="Jackman S.D."/>
            <person name="Nguyen A."/>
            <person name="Li M."/>
            <person name="Henderson H."/>
            <person name="Janes J.K."/>
            <person name="Zhao Y."/>
            <person name="Pandoh P."/>
            <person name="Moore R."/>
            <person name="Sperling F.A."/>
            <person name="Huber D.P."/>
            <person name="Birol I."/>
            <person name="Jones S.J."/>
            <person name="Bohlmann J."/>
        </authorList>
    </citation>
    <scope>NUCLEOTIDE SEQUENCE</scope>
</reference>
<reference evidence="3" key="2">
    <citation type="submission" date="2024-08" db="UniProtKB">
        <authorList>
            <consortium name="EnsemblMetazoa"/>
        </authorList>
    </citation>
    <scope>IDENTIFICATION</scope>
</reference>
<dbReference type="EnsemblMetazoa" id="XM_019904290.1">
    <property type="protein sequence ID" value="XP_019759849.1"/>
    <property type="gene ID" value="LOC109537515"/>
</dbReference>
<accession>A0AAR5PFM1</accession>
<protein>
    <recommendedName>
        <fullName evidence="2">C-type lectin domain-containing protein</fullName>
    </recommendedName>
</protein>
<keyword evidence="4" id="KW-1185">Reference proteome</keyword>
<feature type="compositionally biased region" description="Polar residues" evidence="1">
    <location>
        <begin position="747"/>
        <end position="759"/>
    </location>
</feature>
<dbReference type="CDD" id="cd00037">
    <property type="entry name" value="CLECT"/>
    <property type="match status" value="1"/>
</dbReference>
<dbReference type="PROSITE" id="PS50041">
    <property type="entry name" value="C_TYPE_LECTIN_2"/>
    <property type="match status" value="1"/>
</dbReference>
<feature type="region of interest" description="Disordered" evidence="1">
    <location>
        <begin position="491"/>
        <end position="515"/>
    </location>
</feature>
<dbReference type="SMART" id="SM00034">
    <property type="entry name" value="CLECT"/>
    <property type="match status" value="1"/>
</dbReference>
<sequence length="798" mass="88505">MISYNRRIMIGYAIVALFGVVQSRAVNISNTWMLPEEGFPVFYRYFRDRISWYEADAVCQFHHANLVTADSSSQYDAIRAYLKELDITEKVWIGLSKPQEKLIYSWTDFHPLSEGHWQESLPAGDTQSLCAVMDPAADFLWRALPCGGPEVAAFICEMPIPSWALGSRGCLLTELPSLTVLYIPEQSALELTSDCGLDGTKRIACKGNADHEEMLKQLTCVIAHEDMDDERTSKTSVADYFESSTWADTDGDGTATKNWNLNTVNPEHLTSTRHRRETEDTLSPVATKSSLKETSGTNISWQDQHEDKVVLTTQHILLESHVSPTPATTSNIQKLADGADLKITRLDHDDERVSTEFHKEVDEKLIHTSTEQLLTTPTAVEVSSPSPKPTEELTKSIPTLKTDRISESPKASSWEATSTTTMQEGNVEDYPSAISQGQLFSIIENGTMFDVIELNETEQQLLTSKSKIVWPASTTGAIQSTTTQSSIADGATKLPIPTKKPVTKKPIPPTKKAPKMPYKKDMVVKHLLEAPTTSRIRSVDEMEEQLTKEFDMMPDISDTSLRLNRTFRKELPPIVSEEEPIEHASLEKGSQYGVPSILNFTAVNAVAKDEAVQGAKDTNSTETVAISDRIEPLVAKQPVADTAANASGDTSNYRLVETAVTEVEKVVAKKPLVTASLPEDNIETSRKLAGVERNPIDPRLYMLNQHPALHPNNHNDSPVLGSIAKEEFLPKSLIGDKQSTPEPPAPSDTSLLVQTSDGDSQLPFPSEAPKKKKDRHLMLHNTNVFRKFYPYLFSRMLG</sequence>